<evidence type="ECO:0000313" key="4">
    <source>
        <dbReference type="EMBL" id="MCF2564530.1"/>
    </source>
</evidence>
<keyword evidence="5" id="KW-1185">Reference proteome</keyword>
<protein>
    <recommendedName>
        <fullName evidence="3">Organic solvent tolerance-like N-terminal domain-containing protein</fullName>
    </recommendedName>
</protein>
<reference evidence="4 5" key="1">
    <citation type="submission" date="2020-12" db="EMBL/GenBank/DDBJ databases">
        <title>Whole genome sequences of gut porcine anaerobes.</title>
        <authorList>
            <person name="Kubasova T."/>
            <person name="Jahodarova E."/>
            <person name="Rychlik I."/>
        </authorList>
    </citation>
    <scope>NUCLEOTIDE SEQUENCE [LARGE SCALE GENOMIC DNA]</scope>
    <source>
        <strain evidence="4 5">An925</strain>
    </source>
</reference>
<dbReference type="Pfam" id="PF13100">
    <property type="entry name" value="OstA_2"/>
    <property type="match status" value="1"/>
</dbReference>
<gene>
    <name evidence="4" type="ORF">I6E12_10455</name>
</gene>
<keyword evidence="1" id="KW-0998">Cell outer membrane</keyword>
<evidence type="ECO:0000256" key="1">
    <source>
        <dbReference type="ARBA" id="ARBA00023237"/>
    </source>
</evidence>
<proteinExistence type="predicted"/>
<dbReference type="EMBL" id="JADYTN010000026">
    <property type="protein sequence ID" value="MCF2564530.1"/>
    <property type="molecule type" value="Genomic_DNA"/>
</dbReference>
<dbReference type="PANTHER" id="PTHR30189">
    <property type="entry name" value="LPS-ASSEMBLY PROTEIN"/>
    <property type="match status" value="1"/>
</dbReference>
<dbReference type="Gene3D" id="2.60.450.10">
    <property type="entry name" value="Lipopolysaccharide (LPS) transport protein A like domain"/>
    <property type="match status" value="3"/>
</dbReference>
<accession>A0ABS9CI32</accession>
<comment type="caution">
    <text evidence="4">The sequence shown here is derived from an EMBL/GenBank/DDBJ whole genome shotgun (WGS) entry which is preliminary data.</text>
</comment>
<dbReference type="Proteomes" id="UP001200470">
    <property type="component" value="Unassembled WGS sequence"/>
</dbReference>
<name>A0ABS9CI32_9BACT</name>
<dbReference type="PANTHER" id="PTHR30189:SF1">
    <property type="entry name" value="LPS-ASSEMBLY PROTEIN LPTD"/>
    <property type="match status" value="1"/>
</dbReference>
<keyword evidence="1" id="KW-0472">Membrane</keyword>
<dbReference type="InterPro" id="IPR005653">
    <property type="entry name" value="OstA-like_N"/>
</dbReference>
<organism evidence="4 5">
    <name type="scientific">Xylanibacter brevis</name>
    <dbReference type="NCBI Taxonomy" id="83231"/>
    <lineage>
        <taxon>Bacteria</taxon>
        <taxon>Pseudomonadati</taxon>
        <taxon>Bacteroidota</taxon>
        <taxon>Bacteroidia</taxon>
        <taxon>Bacteroidales</taxon>
        <taxon>Prevotellaceae</taxon>
        <taxon>Xylanibacter</taxon>
    </lineage>
</organism>
<evidence type="ECO:0000313" key="5">
    <source>
        <dbReference type="Proteomes" id="UP001200470"/>
    </source>
</evidence>
<sequence>MKLRAVAIFMLCLLGIGLIGAMQPVRKRTAKNHKTAHDKRVYLVHADELRYNQYQNGDAQVLTGHVHFRHVGANLYCDSANFFQQTNSFEAFGHVRMVQGDTLSLTSDYAYYDGNEQIAQARYNVVLKHRKTTLYTDSLDYDRMYSFGNFFEGGKLVDNGSTLTSDWGEYHTDSKMAMFYYDVRLRNKKFYLTTDSLFYDTRLSRAHIVGPSNITSGSSHIYSEDGYYNTKTEMSELFGRSVMKDKGRSLVGDSVYYDSKNGLSHAYSNVVYVDSVNKNKMTGDYCEYNEETGYAMTTKRAVAIDYSQRDSLYMHADTFKVFTFNINTDSVYRKIHAYNKVRAYRVDVQAVCDSLVYNSQDSCMTMYRDPIVWNNGQQLFGEEIRAYMKDSTIDHVHVVGQAFSVEQLADSVHFNQVSSKEMMALFNKGEVYETNATGNVLIVYYPMDDSDSTLIGLNYTETPKLRMFLEKRKMKKIWMEKPTGVLYPMTQIPPSKYFLPGYAWFDYIRPLNRDDIFNWRGKKEGQELKEQVRRTAPASVKKAEGGPK</sequence>
<feature type="region of interest" description="Disordered" evidence="2">
    <location>
        <begin position="528"/>
        <end position="548"/>
    </location>
</feature>
<dbReference type="InterPro" id="IPR050218">
    <property type="entry name" value="LptD"/>
</dbReference>
<feature type="domain" description="Organic solvent tolerance-like N-terminal" evidence="3">
    <location>
        <begin position="39"/>
        <end position="195"/>
    </location>
</feature>
<dbReference type="RefSeq" id="WP_301638490.1">
    <property type="nucleotide sequence ID" value="NZ_JADYTN010000026.1"/>
</dbReference>
<evidence type="ECO:0000256" key="2">
    <source>
        <dbReference type="SAM" id="MobiDB-lite"/>
    </source>
</evidence>
<evidence type="ECO:0000259" key="3">
    <source>
        <dbReference type="Pfam" id="PF13100"/>
    </source>
</evidence>